<organism evidence="1 2">
    <name type="scientific">Photobacterium damselae subsp. damselae</name>
    <name type="common">Listonella damsela</name>
    <dbReference type="NCBI Taxonomy" id="85581"/>
    <lineage>
        <taxon>Bacteria</taxon>
        <taxon>Pseudomonadati</taxon>
        <taxon>Pseudomonadota</taxon>
        <taxon>Gammaproteobacteria</taxon>
        <taxon>Vibrionales</taxon>
        <taxon>Vibrionaceae</taxon>
        <taxon>Photobacterium</taxon>
    </lineage>
</organism>
<dbReference type="EMBL" id="JABXOR010001070">
    <property type="protein sequence ID" value="NVP01901.1"/>
    <property type="molecule type" value="Genomic_DNA"/>
</dbReference>
<dbReference type="Proteomes" id="UP000533429">
    <property type="component" value="Unassembled WGS sequence"/>
</dbReference>
<evidence type="ECO:0000313" key="1">
    <source>
        <dbReference type="EMBL" id="NVP01901.1"/>
    </source>
</evidence>
<sequence>MNSATLVKKAKTQSESVNFEWTDEDIHLMRVELINDALFFLARQTSRVDKVLKDQLIRWLLSETVEPFSSEVCFCSMGMDGDETRQFLRKYVIRDFDFEKGMFS</sequence>
<comment type="caution">
    <text evidence="1">The sequence shown here is derived from an EMBL/GenBank/DDBJ whole genome shotgun (WGS) entry which is preliminary data.</text>
</comment>
<reference evidence="1 2" key="1">
    <citation type="submission" date="2020-06" db="EMBL/GenBank/DDBJ databases">
        <title>Photobacterium damselae subsp. damselae comparative genomics.</title>
        <authorList>
            <person name="Osorio C.R."/>
        </authorList>
    </citation>
    <scope>NUCLEOTIDE SEQUENCE [LARGE SCALE GENOMIC DNA]</scope>
    <source>
        <strain evidence="1 2">TW250/03</strain>
    </source>
</reference>
<protein>
    <submittedName>
        <fullName evidence="1">Uncharacterized protein</fullName>
    </submittedName>
</protein>
<gene>
    <name evidence="1" type="ORF">HWA77_16930</name>
</gene>
<name>A0A850R4H9_PHODD</name>
<proteinExistence type="predicted"/>
<accession>A0A850R4H9</accession>
<dbReference type="AlphaFoldDB" id="A0A850R4H9"/>
<evidence type="ECO:0000313" key="2">
    <source>
        <dbReference type="Proteomes" id="UP000533429"/>
    </source>
</evidence>